<feature type="transmembrane region" description="Helical" evidence="6">
    <location>
        <begin position="61"/>
        <end position="79"/>
    </location>
</feature>
<proteinExistence type="predicted"/>
<protein>
    <submittedName>
        <fullName evidence="7">Branched-chain amino acid ABC transporter permease</fullName>
    </submittedName>
</protein>
<evidence type="ECO:0000313" key="7">
    <source>
        <dbReference type="EMBL" id="PWR25237.1"/>
    </source>
</evidence>
<sequence length="298" mass="30809">MSDFIVHILIIAATYGIASASLNLQIGVAGLMNFGQIAFFGIGGYAVAMTASAGLPPVAGIPLGVVLAAGAGAAIGRLGRNLKAEYWAIATLGIAEIFRIVLINEGWATGGAGGIGGDLSLLPGIKEPEATWAMLGIALAGLVLAFALVRGLTERQFGRILRLMREQPDLAVSFGHDIVAYKVKAMAVAGAIAAFGGALATSYIAYISPGDLVSFGTFMLWTMAIIGGMGNNRGAVLGAFVVQFIFVGALFLKDGLGLPSELAGALRMLIVGVLLLAFLMIRPEGLLPERLRKIHAED</sequence>
<evidence type="ECO:0000313" key="8">
    <source>
        <dbReference type="Proteomes" id="UP000245461"/>
    </source>
</evidence>
<dbReference type="GO" id="GO:0005886">
    <property type="term" value="C:plasma membrane"/>
    <property type="evidence" value="ECO:0007669"/>
    <property type="project" value="UniProtKB-SubCell"/>
</dbReference>
<accession>A0A317EDX3</accession>
<feature type="transmembrane region" description="Helical" evidence="6">
    <location>
        <begin position="130"/>
        <end position="152"/>
    </location>
</feature>
<keyword evidence="2" id="KW-1003">Cell membrane</keyword>
<dbReference type="GO" id="GO:0015658">
    <property type="term" value="F:branched-chain amino acid transmembrane transporter activity"/>
    <property type="evidence" value="ECO:0007669"/>
    <property type="project" value="InterPro"/>
</dbReference>
<comment type="caution">
    <text evidence="7">The sequence shown here is derived from an EMBL/GenBank/DDBJ whole genome shotgun (WGS) entry which is preliminary data.</text>
</comment>
<keyword evidence="4 6" id="KW-1133">Transmembrane helix</keyword>
<name>A0A317EDX3_9PROT</name>
<organism evidence="7 8">
    <name type="scientific">Zavarzinia aquatilis</name>
    <dbReference type="NCBI Taxonomy" id="2211142"/>
    <lineage>
        <taxon>Bacteria</taxon>
        <taxon>Pseudomonadati</taxon>
        <taxon>Pseudomonadota</taxon>
        <taxon>Alphaproteobacteria</taxon>
        <taxon>Rhodospirillales</taxon>
        <taxon>Zavarziniaceae</taxon>
        <taxon>Zavarzinia</taxon>
    </lineage>
</organism>
<keyword evidence="3 6" id="KW-0812">Transmembrane</keyword>
<dbReference type="AlphaFoldDB" id="A0A317EDX3"/>
<dbReference type="PANTHER" id="PTHR30482">
    <property type="entry name" value="HIGH-AFFINITY BRANCHED-CHAIN AMINO ACID TRANSPORT SYSTEM PERMEASE"/>
    <property type="match status" value="1"/>
</dbReference>
<evidence type="ECO:0000256" key="2">
    <source>
        <dbReference type="ARBA" id="ARBA00022475"/>
    </source>
</evidence>
<dbReference type="EMBL" id="QGLE01000002">
    <property type="protein sequence ID" value="PWR25237.1"/>
    <property type="molecule type" value="Genomic_DNA"/>
</dbReference>
<keyword evidence="5 6" id="KW-0472">Membrane</keyword>
<dbReference type="Pfam" id="PF02653">
    <property type="entry name" value="BPD_transp_2"/>
    <property type="match status" value="1"/>
</dbReference>
<keyword evidence="8" id="KW-1185">Reference proteome</keyword>
<gene>
    <name evidence="7" type="ORF">DKG74_05605</name>
</gene>
<evidence type="ECO:0000256" key="6">
    <source>
        <dbReference type="SAM" id="Phobius"/>
    </source>
</evidence>
<feature type="transmembrane region" description="Helical" evidence="6">
    <location>
        <begin position="264"/>
        <end position="281"/>
    </location>
</feature>
<dbReference type="InterPro" id="IPR043428">
    <property type="entry name" value="LivM-like"/>
</dbReference>
<dbReference type="RefSeq" id="WP_109903483.1">
    <property type="nucleotide sequence ID" value="NZ_QGLE01000002.1"/>
</dbReference>
<feature type="transmembrane region" description="Helical" evidence="6">
    <location>
        <begin position="86"/>
        <end position="103"/>
    </location>
</feature>
<feature type="transmembrane region" description="Helical" evidence="6">
    <location>
        <begin position="185"/>
        <end position="206"/>
    </location>
</feature>
<dbReference type="CDD" id="cd06581">
    <property type="entry name" value="TM_PBP1_LivM_like"/>
    <property type="match status" value="1"/>
</dbReference>
<feature type="transmembrane region" description="Helical" evidence="6">
    <location>
        <begin position="235"/>
        <end position="252"/>
    </location>
</feature>
<dbReference type="OrthoDB" id="9814461at2"/>
<feature type="transmembrane region" description="Helical" evidence="6">
    <location>
        <begin position="6"/>
        <end position="25"/>
    </location>
</feature>
<dbReference type="Proteomes" id="UP000245461">
    <property type="component" value="Unassembled WGS sequence"/>
</dbReference>
<feature type="transmembrane region" description="Helical" evidence="6">
    <location>
        <begin position="37"/>
        <end position="55"/>
    </location>
</feature>
<feature type="transmembrane region" description="Helical" evidence="6">
    <location>
        <begin position="212"/>
        <end position="228"/>
    </location>
</feature>
<dbReference type="PANTHER" id="PTHR30482:SF10">
    <property type="entry name" value="HIGH-AFFINITY BRANCHED-CHAIN AMINO ACID TRANSPORT PROTEIN BRAE"/>
    <property type="match status" value="1"/>
</dbReference>
<evidence type="ECO:0000256" key="4">
    <source>
        <dbReference type="ARBA" id="ARBA00022989"/>
    </source>
</evidence>
<reference evidence="7 8" key="1">
    <citation type="submission" date="2018-05" db="EMBL/GenBank/DDBJ databases">
        <title>Zavarzinia sp. HR-AS.</title>
        <authorList>
            <person name="Lee Y."/>
            <person name="Jeon C.O."/>
        </authorList>
    </citation>
    <scope>NUCLEOTIDE SEQUENCE [LARGE SCALE GENOMIC DNA]</scope>
    <source>
        <strain evidence="7 8">HR-AS</strain>
    </source>
</reference>
<comment type="subcellular location">
    <subcellularLocation>
        <location evidence="1">Cell membrane</location>
        <topology evidence="1">Multi-pass membrane protein</topology>
    </subcellularLocation>
</comment>
<evidence type="ECO:0000256" key="3">
    <source>
        <dbReference type="ARBA" id="ARBA00022692"/>
    </source>
</evidence>
<dbReference type="InterPro" id="IPR001851">
    <property type="entry name" value="ABC_transp_permease"/>
</dbReference>
<evidence type="ECO:0000256" key="1">
    <source>
        <dbReference type="ARBA" id="ARBA00004651"/>
    </source>
</evidence>
<evidence type="ECO:0000256" key="5">
    <source>
        <dbReference type="ARBA" id="ARBA00023136"/>
    </source>
</evidence>